<evidence type="ECO:0000256" key="5">
    <source>
        <dbReference type="ARBA" id="ARBA00023104"/>
    </source>
</evidence>
<dbReference type="Pfam" id="PF03863">
    <property type="entry name" value="Phage_mat-A"/>
    <property type="match status" value="1"/>
</dbReference>
<sequence length="344" mass="39196">MTTYGPFNRVVDSGGVYKNSTWYRQKPLNRSKPLPYSLEVQARLPKDTVNAYKSWGYYPLDDAYVNLALVKARERFNSAIGSNSSLGVTFAEWKQSLDMITRRGMQLYQFTRALRKGRFGDAADALRDSGHKFQPPPKGLRRGKSLANNFLEWHFGWSPLVKDIGDSIDVLQGPIPLGRYRARATMRRGEYSQGRWDSTVHWDTRRAFTFRAELGAEISVSNPNLYLANKLGFVNPAVIAWELVPFSFVIDWFVPVGNFLSQWTDFVGLSLQNGYTTKTAYVEDRDEYLLLIPPGVRDDRNFKLRYTEQRATGISSYKLRPGRVSGLSPVRGITAVSLILQKLR</sequence>
<comment type="similarity">
    <text evidence="7">Belongs to the Leviviricetes maturation protein family.</text>
</comment>
<keyword evidence="5" id="KW-1175">Viral attachment to host cell pilus</keyword>
<keyword evidence="2" id="KW-0945">Host-virus interaction</keyword>
<keyword evidence="3" id="KW-1161">Viral attachment to host cell</keyword>
<dbReference type="GO" id="GO:0039666">
    <property type="term" value="P:virion attachment to host cell pilus"/>
    <property type="evidence" value="ECO:0007669"/>
    <property type="project" value="UniProtKB-KW"/>
</dbReference>
<evidence type="ECO:0000256" key="7">
    <source>
        <dbReference type="ARBA" id="ARBA00035110"/>
    </source>
</evidence>
<reference evidence="8" key="1">
    <citation type="submission" date="2019-05" db="EMBL/GenBank/DDBJ databases">
        <title>Metatranscriptomic reconstruction reveals RNA viruses with the potential to shape carbon cycling in soil.</title>
        <authorList>
            <person name="Starr E.P."/>
            <person name="Nuccio E."/>
            <person name="Pett-Ridge J."/>
            <person name="Banfield J.F."/>
            <person name="Firestone M.K."/>
        </authorList>
    </citation>
    <scope>NUCLEOTIDE SEQUENCE</scope>
    <source>
        <strain evidence="8">H4_Bulk_46_scaffold_833</strain>
    </source>
</reference>
<evidence type="ECO:0000256" key="4">
    <source>
        <dbReference type="ARBA" id="ARBA00022844"/>
    </source>
</evidence>
<evidence type="ECO:0000256" key="3">
    <source>
        <dbReference type="ARBA" id="ARBA00022804"/>
    </source>
</evidence>
<comment type="subcellular location">
    <subcellularLocation>
        <location evidence="1">Virion</location>
    </subcellularLocation>
</comment>
<accession>A0A514DA97</accession>
<evidence type="ECO:0000256" key="2">
    <source>
        <dbReference type="ARBA" id="ARBA00022581"/>
    </source>
</evidence>
<proteinExistence type="inferred from homology"/>
<evidence type="ECO:0008006" key="9">
    <source>
        <dbReference type="Google" id="ProtNLM"/>
    </source>
</evidence>
<protein>
    <recommendedName>
        <fullName evidence="9">Maturation</fullName>
    </recommendedName>
</protein>
<keyword evidence="4" id="KW-0946">Virion</keyword>
<evidence type="ECO:0000256" key="6">
    <source>
        <dbReference type="ARBA" id="ARBA00023296"/>
    </source>
</evidence>
<evidence type="ECO:0000256" key="1">
    <source>
        <dbReference type="ARBA" id="ARBA00004328"/>
    </source>
</evidence>
<evidence type="ECO:0000313" key="8">
    <source>
        <dbReference type="EMBL" id="QDH90535.1"/>
    </source>
</evidence>
<gene>
    <name evidence="8" type="ORF">H4Bulk46833_000003</name>
</gene>
<dbReference type="InterPro" id="IPR005563">
    <property type="entry name" value="A_protein"/>
</dbReference>
<name>A0A514DA97_9VIRU</name>
<dbReference type="EMBL" id="MN035603">
    <property type="protein sequence ID" value="QDH90535.1"/>
    <property type="molecule type" value="Genomic_RNA"/>
</dbReference>
<keyword evidence="6" id="KW-1160">Virus entry into host cell</keyword>
<organism evidence="8">
    <name type="scientific">Leviviridae sp</name>
    <dbReference type="NCBI Taxonomy" id="2027243"/>
    <lineage>
        <taxon>Viruses</taxon>
        <taxon>Riboviria</taxon>
        <taxon>Orthornavirae</taxon>
        <taxon>Lenarviricota</taxon>
        <taxon>Leviviricetes</taxon>
        <taxon>Norzivirales</taxon>
        <taxon>Fiersviridae</taxon>
    </lineage>
</organism>
<dbReference type="GO" id="GO:0044423">
    <property type="term" value="C:virion component"/>
    <property type="evidence" value="ECO:0007669"/>
    <property type="project" value="UniProtKB-KW"/>
</dbReference>